<evidence type="ECO:0000256" key="4">
    <source>
        <dbReference type="HAMAP-Rule" id="MF_01476"/>
    </source>
</evidence>
<keyword evidence="4" id="KW-0862">Zinc</keyword>
<feature type="binding site" evidence="4">
    <location>
        <position position="71"/>
    </location>
    <ligand>
        <name>Zn(2+)</name>
        <dbReference type="ChEBI" id="CHEBI:29105"/>
    </ligand>
</feature>
<feature type="binding site" evidence="4">
    <location>
        <position position="14"/>
    </location>
    <ligand>
        <name>Zn(2+)</name>
        <dbReference type="ChEBI" id="CHEBI:29105"/>
    </ligand>
</feature>
<dbReference type="GO" id="GO:0008270">
    <property type="term" value="F:zinc ion binding"/>
    <property type="evidence" value="ECO:0007669"/>
    <property type="project" value="UniProtKB-UniRule"/>
</dbReference>
<evidence type="ECO:0000313" key="7">
    <source>
        <dbReference type="Proteomes" id="UP000070463"/>
    </source>
</evidence>
<comment type="subunit">
    <text evidence="4">Part of the 50S ribosomal subunit.</text>
</comment>
<comment type="function">
    <text evidence="4">Binds to the 23S rRNA.</text>
</comment>
<dbReference type="FunFam" id="3.10.450.80:FF:000001">
    <property type="entry name" value="60S ribosomal protein L44"/>
    <property type="match status" value="1"/>
</dbReference>
<dbReference type="InterPro" id="IPR000552">
    <property type="entry name" value="Ribosomal_eL44"/>
</dbReference>
<dbReference type="Pfam" id="PF00935">
    <property type="entry name" value="Ribosomal_L44"/>
    <property type="match status" value="1"/>
</dbReference>
<feature type="binding site" evidence="4">
    <location>
        <position position="74"/>
    </location>
    <ligand>
        <name>Zn(2+)</name>
        <dbReference type="ChEBI" id="CHEBI:29105"/>
    </ligand>
</feature>
<keyword evidence="4" id="KW-0699">rRNA-binding</keyword>
<dbReference type="GO" id="GO:0070180">
    <property type="term" value="F:large ribosomal subunit rRNA binding"/>
    <property type="evidence" value="ECO:0007669"/>
    <property type="project" value="UniProtKB-UniRule"/>
</dbReference>
<evidence type="ECO:0000256" key="1">
    <source>
        <dbReference type="ARBA" id="ARBA00009364"/>
    </source>
</evidence>
<keyword evidence="4" id="KW-0863">Zinc-finger</keyword>
<dbReference type="AlphaFoldDB" id="A0A133UV73"/>
<evidence type="ECO:0000256" key="2">
    <source>
        <dbReference type="ARBA" id="ARBA00022980"/>
    </source>
</evidence>
<dbReference type="Gene3D" id="3.10.450.80">
    <property type="match status" value="1"/>
</dbReference>
<organism evidence="6 7">
    <name type="scientific">candidate division MSBL1 archaeon SCGC-AAA259I09</name>
    <dbReference type="NCBI Taxonomy" id="1698267"/>
    <lineage>
        <taxon>Archaea</taxon>
        <taxon>Methanobacteriati</taxon>
        <taxon>Methanobacteriota</taxon>
        <taxon>candidate division MSBL1</taxon>
    </lineage>
</organism>
<dbReference type="GO" id="GO:0003735">
    <property type="term" value="F:structural constituent of ribosome"/>
    <property type="evidence" value="ECO:0007669"/>
    <property type="project" value="InterPro"/>
</dbReference>
<keyword evidence="4" id="KW-0479">Metal-binding</keyword>
<dbReference type="HAMAP" id="MF_01476">
    <property type="entry name" value="Ribosomal_L44e"/>
    <property type="match status" value="1"/>
</dbReference>
<feature type="compositionally biased region" description="Low complexity" evidence="5">
    <location>
        <begin position="50"/>
        <end position="60"/>
    </location>
</feature>
<feature type="compositionally biased region" description="Basic residues" evidence="5">
    <location>
        <begin position="1"/>
        <end position="11"/>
    </location>
</feature>
<comment type="cofactor">
    <cofactor evidence="4">
        <name>Zn(2+)</name>
        <dbReference type="ChEBI" id="CHEBI:29105"/>
    </cofactor>
    <text evidence="4">Binds 1 zinc ion per subunit.</text>
</comment>
<evidence type="ECO:0000256" key="3">
    <source>
        <dbReference type="ARBA" id="ARBA00023274"/>
    </source>
</evidence>
<sequence length="92" mass="10287">MKFPKKIRTHCPKCNAHTEHKVQKESSGQARSNSWGQRQFKRVKAGYGGQPRPKQKGGPKVSDKAVIVLECTECGKKQVRTGPRTTKLQIGE</sequence>
<reference evidence="6 7" key="1">
    <citation type="journal article" date="2016" name="Sci. Rep.">
        <title>Metabolic traits of an uncultured archaeal lineage -MSBL1- from brine pools of the Red Sea.</title>
        <authorList>
            <person name="Mwirichia R."/>
            <person name="Alam I."/>
            <person name="Rashid M."/>
            <person name="Vinu M."/>
            <person name="Ba-Alawi W."/>
            <person name="Anthony Kamau A."/>
            <person name="Kamanda Ngugi D."/>
            <person name="Goker M."/>
            <person name="Klenk H.P."/>
            <person name="Bajic V."/>
            <person name="Stingl U."/>
        </authorList>
    </citation>
    <scope>NUCLEOTIDE SEQUENCE [LARGE SCALE GENOMIC DNA]</scope>
    <source>
        <strain evidence="6">SCGC-AAA259I09</strain>
    </source>
</reference>
<accession>A0A133UV73</accession>
<comment type="caution">
    <text evidence="6">The sequence shown here is derived from an EMBL/GenBank/DDBJ whole genome shotgun (WGS) entry which is preliminary data.</text>
</comment>
<keyword evidence="3 4" id="KW-0687">Ribonucleoprotein</keyword>
<dbReference type="GO" id="GO:0005840">
    <property type="term" value="C:ribosome"/>
    <property type="evidence" value="ECO:0007669"/>
    <property type="project" value="UniProtKB-KW"/>
</dbReference>
<dbReference type="PANTHER" id="PTHR10369">
    <property type="entry name" value="60S RIBOSOMAL PROTEIN L36A/L44"/>
    <property type="match status" value="1"/>
</dbReference>
<dbReference type="InterPro" id="IPR053708">
    <property type="entry name" value="Ribosomal_LSU_eL42"/>
</dbReference>
<gene>
    <name evidence="4" type="primary">rpl44e</name>
    <name evidence="6" type="ORF">AKJ37_01200</name>
</gene>
<dbReference type="Proteomes" id="UP000070463">
    <property type="component" value="Unassembled WGS sequence"/>
</dbReference>
<proteinExistence type="inferred from homology"/>
<keyword evidence="7" id="KW-1185">Reference proteome</keyword>
<feature type="binding site" evidence="4">
    <location>
        <position position="11"/>
    </location>
    <ligand>
        <name>Zn(2+)</name>
        <dbReference type="ChEBI" id="CHEBI:29105"/>
    </ligand>
</feature>
<comment type="similarity">
    <text evidence="1 4">Belongs to the eukaryotic ribosomal protein eL42 family.</text>
</comment>
<dbReference type="NCBIfam" id="NF004425">
    <property type="entry name" value="PRK05767.1"/>
    <property type="match status" value="1"/>
</dbReference>
<evidence type="ECO:0000256" key="5">
    <source>
        <dbReference type="SAM" id="MobiDB-lite"/>
    </source>
</evidence>
<feature type="zinc finger region" description="C4-type" evidence="4">
    <location>
        <begin position="11"/>
        <end position="74"/>
    </location>
</feature>
<feature type="region of interest" description="Disordered" evidence="5">
    <location>
        <begin position="1"/>
        <end position="62"/>
    </location>
</feature>
<dbReference type="EMBL" id="LHXR01000008">
    <property type="protein sequence ID" value="KXA98111.1"/>
    <property type="molecule type" value="Genomic_DNA"/>
</dbReference>
<evidence type="ECO:0000313" key="6">
    <source>
        <dbReference type="EMBL" id="KXA98111.1"/>
    </source>
</evidence>
<dbReference type="GO" id="GO:1990904">
    <property type="term" value="C:ribonucleoprotein complex"/>
    <property type="evidence" value="ECO:0007669"/>
    <property type="project" value="UniProtKB-KW"/>
</dbReference>
<dbReference type="GO" id="GO:0006412">
    <property type="term" value="P:translation"/>
    <property type="evidence" value="ECO:0007669"/>
    <property type="project" value="UniProtKB-UniRule"/>
</dbReference>
<protein>
    <recommendedName>
        <fullName evidence="4">Large ribosomal subunit protein eL42</fullName>
    </recommendedName>
</protein>
<keyword evidence="4" id="KW-0694">RNA-binding</keyword>
<feature type="compositionally biased region" description="Polar residues" evidence="5">
    <location>
        <begin position="25"/>
        <end position="37"/>
    </location>
</feature>
<dbReference type="InterPro" id="IPR011332">
    <property type="entry name" value="Ribosomal_zn-bd"/>
</dbReference>
<dbReference type="SUPFAM" id="SSF57829">
    <property type="entry name" value="Zn-binding ribosomal proteins"/>
    <property type="match status" value="1"/>
</dbReference>
<keyword evidence="2 4" id="KW-0689">Ribosomal protein</keyword>
<name>A0A133UV73_9EURY</name>